<reference evidence="3" key="1">
    <citation type="journal article" date="2021" name="J. Hered.">
        <title>Genome Assembly of Salicaceae Populus deltoides (Eastern Cottonwood) I-69 Based on Nanopore Sequencing and Hi-C Technologies.</title>
        <authorList>
            <person name="Bai S."/>
            <person name="Wu H."/>
            <person name="Zhang J."/>
            <person name="Pan Z."/>
            <person name="Zhao W."/>
            <person name="Li Z."/>
            <person name="Tong C."/>
        </authorList>
    </citation>
    <scope>NUCLEOTIDE SEQUENCE</scope>
    <source>
        <tissue evidence="3">Leaf</tissue>
    </source>
</reference>
<dbReference type="PANTHER" id="PTHR46044:SF1">
    <property type="entry name" value="CN HYDROLASE DOMAIN-CONTAINING PROTEIN"/>
    <property type="match status" value="1"/>
</dbReference>
<dbReference type="Proteomes" id="UP000807159">
    <property type="component" value="Chromosome 9"/>
</dbReference>
<dbReference type="InterPro" id="IPR003010">
    <property type="entry name" value="C-N_Hydrolase"/>
</dbReference>
<dbReference type="GO" id="GO:0018822">
    <property type="term" value="F:nitrile hydratase activity"/>
    <property type="evidence" value="ECO:0007669"/>
    <property type="project" value="TreeGrafter"/>
</dbReference>
<dbReference type="EMBL" id="JACEGQ020000009">
    <property type="protein sequence ID" value="KAH8497829.1"/>
    <property type="molecule type" value="Genomic_DNA"/>
</dbReference>
<dbReference type="GO" id="GO:0000257">
    <property type="term" value="F:nitrilase activity"/>
    <property type="evidence" value="ECO:0007669"/>
    <property type="project" value="TreeGrafter"/>
</dbReference>
<name>A0A8T2XY84_POPDE</name>
<evidence type="ECO:0000313" key="3">
    <source>
        <dbReference type="EMBL" id="KAH8497829.1"/>
    </source>
</evidence>
<evidence type="ECO:0000313" key="4">
    <source>
        <dbReference type="Proteomes" id="UP000807159"/>
    </source>
</evidence>
<proteinExistence type="inferred from homology"/>
<dbReference type="PANTHER" id="PTHR46044">
    <property type="entry name" value="NITRILASE"/>
    <property type="match status" value="1"/>
</dbReference>
<dbReference type="InterPro" id="IPR044149">
    <property type="entry name" value="Nitrilases_CHs"/>
</dbReference>
<dbReference type="Pfam" id="PF00795">
    <property type="entry name" value="CN_hydrolase"/>
    <property type="match status" value="1"/>
</dbReference>
<comment type="similarity">
    <text evidence="1">Belongs to the carbon-nitrogen hydrolase superfamily. Nitrilase family.</text>
</comment>
<dbReference type="GO" id="GO:0051410">
    <property type="term" value="P:detoxification of nitrogen compound"/>
    <property type="evidence" value="ECO:0007669"/>
    <property type="project" value="TreeGrafter"/>
</dbReference>
<dbReference type="AlphaFoldDB" id="A0A8T2XY84"/>
<comment type="caution">
    <text evidence="3">The sequence shown here is derived from an EMBL/GenBank/DDBJ whole genome shotgun (WGS) entry which is preliminary data.</text>
</comment>
<protein>
    <recommendedName>
        <fullName evidence="2">CN hydrolase domain-containing protein</fullName>
    </recommendedName>
</protein>
<dbReference type="InterPro" id="IPR036526">
    <property type="entry name" value="C-N_Hydrolase_sf"/>
</dbReference>
<evidence type="ECO:0000256" key="1">
    <source>
        <dbReference type="ARBA" id="ARBA00008129"/>
    </source>
</evidence>
<dbReference type="SUPFAM" id="SSF56317">
    <property type="entry name" value="Carbon-nitrogen hydrolase"/>
    <property type="match status" value="1"/>
</dbReference>
<sequence length="107" mass="11352">MALVPTVPLSESPLFAEVDMDSDSSAPTVRATVVQATTVFYDTPATLDKADRLLAEVLVVFPEAFIGGYPRGSSFGAAIGSRTAKGREDFRKYHASAIAVPDKKDCA</sequence>
<dbReference type="Gene3D" id="3.60.110.10">
    <property type="entry name" value="Carbon-nitrogen hydrolase"/>
    <property type="match status" value="1"/>
</dbReference>
<evidence type="ECO:0000259" key="2">
    <source>
        <dbReference type="Pfam" id="PF00795"/>
    </source>
</evidence>
<organism evidence="3 4">
    <name type="scientific">Populus deltoides</name>
    <name type="common">Eastern poplar</name>
    <name type="synonym">Eastern cottonwood</name>
    <dbReference type="NCBI Taxonomy" id="3696"/>
    <lineage>
        <taxon>Eukaryota</taxon>
        <taxon>Viridiplantae</taxon>
        <taxon>Streptophyta</taxon>
        <taxon>Embryophyta</taxon>
        <taxon>Tracheophyta</taxon>
        <taxon>Spermatophyta</taxon>
        <taxon>Magnoliopsida</taxon>
        <taxon>eudicotyledons</taxon>
        <taxon>Gunneridae</taxon>
        <taxon>Pentapetalae</taxon>
        <taxon>rosids</taxon>
        <taxon>fabids</taxon>
        <taxon>Malpighiales</taxon>
        <taxon>Salicaceae</taxon>
        <taxon>Saliceae</taxon>
        <taxon>Populus</taxon>
    </lineage>
</organism>
<gene>
    <name evidence="3" type="ORF">H0E87_016924</name>
</gene>
<feature type="domain" description="CN hydrolase" evidence="2">
    <location>
        <begin position="30"/>
        <end position="101"/>
    </location>
</feature>
<accession>A0A8T2XY84</accession>
<keyword evidence="4" id="KW-1185">Reference proteome</keyword>